<reference evidence="3" key="2">
    <citation type="submission" date="2014-09" db="EMBL/GenBank/DDBJ databases">
        <authorList>
            <person name="Gomez-Valero L."/>
        </authorList>
    </citation>
    <scope>NUCLEOTIDE SEQUENCE [LARGE SCALE GENOMIC DNA]</scope>
    <source>
        <strain evidence="3">ATCC33218</strain>
    </source>
</reference>
<reference evidence="2 4" key="3">
    <citation type="submission" date="2016-10" db="EMBL/GenBank/DDBJ databases">
        <authorList>
            <person name="Varghese N."/>
            <person name="Submissions S."/>
        </authorList>
    </citation>
    <scope>NUCLEOTIDE SEQUENCE [LARGE SCALE GENOMIC DNA]</scope>
    <source>
        <strain evidence="2 4">ATCC 33218</strain>
    </source>
</reference>
<evidence type="ECO:0000313" key="1">
    <source>
        <dbReference type="EMBL" id="CEG60006.1"/>
    </source>
</evidence>
<accession>A0A098GET8</accession>
<name>A0A098GET8_LEGMI</name>
<sequence>MIIRIMLCLFFISRAYSQPNSLVCPSVGEIKKGLFHDWLPLYIDGEELARQIDTLQFIKGVKVFVAAKWDKAYLENGHCFYHGDPITNKVILAHDAWRPKESPYWHWINHGTLAECHAPSPENCAFLE</sequence>
<reference evidence="1" key="1">
    <citation type="submission" date="2014-09" db="EMBL/GenBank/DDBJ databases">
        <authorList>
            <person name="GOMEZ-VALERO Laura"/>
        </authorList>
    </citation>
    <scope>NUCLEOTIDE SEQUENCE</scope>
    <source>
        <strain evidence="1">ATCC33218</strain>
    </source>
</reference>
<dbReference type="STRING" id="451.B6N58_11975"/>
<proteinExistence type="predicted"/>
<dbReference type="RefSeq" id="WP_143001016.1">
    <property type="nucleotide sequence ID" value="NZ_CP020614.1"/>
</dbReference>
<evidence type="ECO:0000313" key="3">
    <source>
        <dbReference type="Proteomes" id="UP000032414"/>
    </source>
</evidence>
<dbReference type="EMBL" id="FMVN01000011">
    <property type="protein sequence ID" value="SCY61483.1"/>
    <property type="molecule type" value="Genomic_DNA"/>
</dbReference>
<gene>
    <name evidence="1" type="ORF">LMI_0681</name>
    <name evidence="2" type="ORF">SAMN02982997_02245</name>
</gene>
<evidence type="ECO:0000313" key="2">
    <source>
        <dbReference type="EMBL" id="SCY61483.1"/>
    </source>
</evidence>
<organism evidence="1 3">
    <name type="scientific">Legionella micdadei</name>
    <name type="common">Tatlockia micdadei</name>
    <dbReference type="NCBI Taxonomy" id="451"/>
    <lineage>
        <taxon>Bacteria</taxon>
        <taxon>Pseudomonadati</taxon>
        <taxon>Pseudomonadota</taxon>
        <taxon>Gammaproteobacteria</taxon>
        <taxon>Legionellales</taxon>
        <taxon>Legionellaceae</taxon>
        <taxon>Legionella</taxon>
    </lineage>
</organism>
<dbReference type="PATRIC" id="fig|451.8.peg.2306"/>
<dbReference type="AlphaFoldDB" id="A0A098GET8"/>
<dbReference type="Proteomes" id="UP000182998">
    <property type="component" value="Unassembled WGS sequence"/>
</dbReference>
<dbReference type="KEGG" id="tmc:LMI_0681"/>
<dbReference type="EMBL" id="LN614830">
    <property type="protein sequence ID" value="CEG60006.1"/>
    <property type="molecule type" value="Genomic_DNA"/>
</dbReference>
<keyword evidence="4" id="KW-1185">Reference proteome</keyword>
<dbReference type="HOGENOM" id="CLU_1967793_0_0_6"/>
<protein>
    <submittedName>
        <fullName evidence="1">Uncharacterized protein</fullName>
    </submittedName>
</protein>
<evidence type="ECO:0000313" key="4">
    <source>
        <dbReference type="Proteomes" id="UP000182998"/>
    </source>
</evidence>
<dbReference type="Proteomes" id="UP000032414">
    <property type="component" value="Chromosome I"/>
</dbReference>
<dbReference type="OrthoDB" id="9889571at2"/>